<dbReference type="Gene3D" id="3.40.50.620">
    <property type="entry name" value="HUPs"/>
    <property type="match status" value="1"/>
</dbReference>
<evidence type="ECO:0000313" key="1">
    <source>
        <dbReference type="EMBL" id="KKM00164.1"/>
    </source>
</evidence>
<dbReference type="InterPro" id="IPR014729">
    <property type="entry name" value="Rossmann-like_a/b/a_fold"/>
</dbReference>
<protein>
    <recommendedName>
        <fullName evidence="2">Phosphoadenosine phosphosulphate reductase domain-containing protein</fullName>
    </recommendedName>
</protein>
<dbReference type="AlphaFoldDB" id="A0A0F9GN00"/>
<dbReference type="EMBL" id="LAZR01017500">
    <property type="protein sequence ID" value="KKM00164.1"/>
    <property type="molecule type" value="Genomic_DNA"/>
</dbReference>
<gene>
    <name evidence="1" type="ORF">LCGC14_1807220</name>
</gene>
<proteinExistence type="predicted"/>
<accession>A0A0F9GN00</accession>
<evidence type="ECO:0008006" key="2">
    <source>
        <dbReference type="Google" id="ProtNLM"/>
    </source>
</evidence>
<sequence>MDTSVKHVVMFSGGVGSWAAAKRVAARYGTDNLILLFTDTLMEDADLYRFIEEAAENVGGEFIRIVEGRDPWQVFHDARFLGNTRVDPCSKILKRDMAMAWVQEHCDPADTILYLGIDWTEEHRWERSKRFWVPYIVEAPMCEEPLIEKDKMLAALEAEGIKQPRLYEMGFPHNNCGGFCIKAGQAHFKHLLEKMPERYRYHERKEEELRQYLKANPLKTGTWDVSILRDRRGGETKLLTLRELRRRVEGDEEIDCDDWGGCGCFMDMED</sequence>
<comment type="caution">
    <text evidence="1">The sequence shown here is derived from an EMBL/GenBank/DDBJ whole genome shotgun (WGS) entry which is preliminary data.</text>
</comment>
<dbReference type="SUPFAM" id="SSF52402">
    <property type="entry name" value="Adenine nucleotide alpha hydrolases-like"/>
    <property type="match status" value="1"/>
</dbReference>
<name>A0A0F9GN00_9ZZZZ</name>
<organism evidence="1">
    <name type="scientific">marine sediment metagenome</name>
    <dbReference type="NCBI Taxonomy" id="412755"/>
    <lineage>
        <taxon>unclassified sequences</taxon>
        <taxon>metagenomes</taxon>
        <taxon>ecological metagenomes</taxon>
    </lineage>
</organism>
<reference evidence="1" key="1">
    <citation type="journal article" date="2015" name="Nature">
        <title>Complex archaea that bridge the gap between prokaryotes and eukaryotes.</title>
        <authorList>
            <person name="Spang A."/>
            <person name="Saw J.H."/>
            <person name="Jorgensen S.L."/>
            <person name="Zaremba-Niedzwiedzka K."/>
            <person name="Martijn J."/>
            <person name="Lind A.E."/>
            <person name="van Eijk R."/>
            <person name="Schleper C."/>
            <person name="Guy L."/>
            <person name="Ettema T.J."/>
        </authorList>
    </citation>
    <scope>NUCLEOTIDE SEQUENCE</scope>
</reference>